<evidence type="ECO:0000313" key="2">
    <source>
        <dbReference type="Proteomes" id="UP001054945"/>
    </source>
</evidence>
<comment type="caution">
    <text evidence="1">The sequence shown here is derived from an EMBL/GenBank/DDBJ whole genome shotgun (WGS) entry which is preliminary data.</text>
</comment>
<sequence length="84" mass="9800">MTNESVAGASVRAPRCFIHSLTFSRNLATRLSFRQNGRIGMSSGKMYGLRRRVDIFHPAFLELPFDRSTNWRNNEWDLDHIFLL</sequence>
<proteinExistence type="predicted"/>
<gene>
    <name evidence="1" type="ORF">CEXT_731691</name>
</gene>
<organism evidence="1 2">
    <name type="scientific">Caerostris extrusa</name>
    <name type="common">Bark spider</name>
    <name type="synonym">Caerostris bankana</name>
    <dbReference type="NCBI Taxonomy" id="172846"/>
    <lineage>
        <taxon>Eukaryota</taxon>
        <taxon>Metazoa</taxon>
        <taxon>Ecdysozoa</taxon>
        <taxon>Arthropoda</taxon>
        <taxon>Chelicerata</taxon>
        <taxon>Arachnida</taxon>
        <taxon>Araneae</taxon>
        <taxon>Araneomorphae</taxon>
        <taxon>Entelegynae</taxon>
        <taxon>Araneoidea</taxon>
        <taxon>Araneidae</taxon>
        <taxon>Caerostris</taxon>
    </lineage>
</organism>
<dbReference type="AlphaFoldDB" id="A0AAV4R4Q8"/>
<dbReference type="Proteomes" id="UP001054945">
    <property type="component" value="Unassembled WGS sequence"/>
</dbReference>
<name>A0AAV4R4Q8_CAEEX</name>
<keyword evidence="2" id="KW-1185">Reference proteome</keyword>
<accession>A0AAV4R4Q8</accession>
<evidence type="ECO:0000313" key="1">
    <source>
        <dbReference type="EMBL" id="GIY16918.1"/>
    </source>
</evidence>
<reference evidence="1 2" key="1">
    <citation type="submission" date="2021-06" db="EMBL/GenBank/DDBJ databases">
        <title>Caerostris extrusa draft genome.</title>
        <authorList>
            <person name="Kono N."/>
            <person name="Arakawa K."/>
        </authorList>
    </citation>
    <scope>NUCLEOTIDE SEQUENCE [LARGE SCALE GENOMIC DNA]</scope>
</reference>
<protein>
    <submittedName>
        <fullName evidence="1">Uncharacterized protein</fullName>
    </submittedName>
</protein>
<dbReference type="EMBL" id="BPLR01007440">
    <property type="protein sequence ID" value="GIY16918.1"/>
    <property type="molecule type" value="Genomic_DNA"/>
</dbReference>